<dbReference type="CDD" id="cd07557">
    <property type="entry name" value="trimeric_dUTPase"/>
    <property type="match status" value="1"/>
</dbReference>
<dbReference type="PANTHER" id="PTHR42680">
    <property type="entry name" value="DCTP DEAMINASE"/>
    <property type="match status" value="1"/>
</dbReference>
<sequence>MLLADIDIERAIADKSIVIRPQPNFSVALSACALDLRLNNVFEVFEYSKMPYFDPKNAEQELAMKRITINMDDFFVLQPGEFALASTLEWVELPYDIAARLEGRSSLGRLGIVVHSTAALIHPGMRGNVVLELGNHSRMPVALYPSMRVCSLSFEQLTCPAQRPYHLQKNAKYAQQKGVEKSKIQEED</sequence>
<keyword evidence="2 3" id="KW-0546">Nucleotide metabolism</keyword>
<evidence type="ECO:0000256" key="1">
    <source>
        <dbReference type="ARBA" id="ARBA00022801"/>
    </source>
</evidence>
<feature type="binding site" evidence="3">
    <location>
        <position position="172"/>
    </location>
    <ligand>
        <name>dCTP</name>
        <dbReference type="ChEBI" id="CHEBI:61481"/>
    </ligand>
</feature>
<comment type="catalytic activity">
    <reaction evidence="3">
        <text>dCTP + H2O + H(+) = dUTP + NH4(+)</text>
        <dbReference type="Rhea" id="RHEA:22680"/>
        <dbReference type="ChEBI" id="CHEBI:15377"/>
        <dbReference type="ChEBI" id="CHEBI:15378"/>
        <dbReference type="ChEBI" id="CHEBI:28938"/>
        <dbReference type="ChEBI" id="CHEBI:61481"/>
        <dbReference type="ChEBI" id="CHEBI:61555"/>
        <dbReference type="EC" id="3.5.4.13"/>
    </reaction>
</comment>
<dbReference type="GO" id="GO:0015949">
    <property type="term" value="P:nucleobase-containing small molecule interconversion"/>
    <property type="evidence" value="ECO:0007669"/>
    <property type="project" value="TreeGrafter"/>
</dbReference>
<dbReference type="InterPro" id="IPR011962">
    <property type="entry name" value="dCTP_deaminase"/>
</dbReference>
<reference evidence="5" key="1">
    <citation type="submission" date="2017-09" db="EMBL/GenBank/DDBJ databases">
        <title>Depth-based differentiation of microbial function through sediment-hosted aquifers and enrichment of novel symbionts in the deep terrestrial subsurface.</title>
        <authorList>
            <person name="Probst A.J."/>
            <person name="Ladd B."/>
            <person name="Jarett J.K."/>
            <person name="Geller-Mcgrath D.E."/>
            <person name="Sieber C.M.K."/>
            <person name="Emerson J.B."/>
            <person name="Anantharaman K."/>
            <person name="Thomas B.C."/>
            <person name="Malmstrom R."/>
            <person name="Stieglmeier M."/>
            <person name="Klingl A."/>
            <person name="Woyke T."/>
            <person name="Ryan C.M."/>
            <person name="Banfield J.F."/>
        </authorList>
    </citation>
    <scope>NUCLEOTIDE SEQUENCE [LARGE SCALE GENOMIC DNA]</scope>
</reference>
<dbReference type="AlphaFoldDB" id="A0A2M8KR89"/>
<dbReference type="Proteomes" id="UP000229554">
    <property type="component" value="Unassembled WGS sequence"/>
</dbReference>
<dbReference type="GO" id="GO:0006226">
    <property type="term" value="P:dUMP biosynthetic process"/>
    <property type="evidence" value="ECO:0007669"/>
    <property type="project" value="UniProtKB-UniPathway"/>
</dbReference>
<organism evidence="4 5">
    <name type="scientific">Candidatus Roizmanbacteria bacterium CG10_big_fil_rev_8_21_14_0_10_39_6</name>
    <dbReference type="NCBI Taxonomy" id="1974853"/>
    <lineage>
        <taxon>Bacteria</taxon>
        <taxon>Candidatus Roizmaniibacteriota</taxon>
    </lineage>
</organism>
<comment type="pathway">
    <text evidence="3">Pyrimidine metabolism; dUMP biosynthesis; dUMP from dCTP (dUTP route): step 1/2.</text>
</comment>
<feature type="binding site" evidence="3">
    <location>
        <position position="176"/>
    </location>
    <ligand>
        <name>dCTP</name>
        <dbReference type="ChEBI" id="CHEBI:61481"/>
    </ligand>
</feature>
<evidence type="ECO:0000256" key="3">
    <source>
        <dbReference type="HAMAP-Rule" id="MF_00146"/>
    </source>
</evidence>
<dbReference type="Pfam" id="PF22769">
    <property type="entry name" value="DCD"/>
    <property type="match status" value="1"/>
</dbReference>
<dbReference type="InterPro" id="IPR036157">
    <property type="entry name" value="dUTPase-like_sf"/>
</dbReference>
<dbReference type="EMBL" id="PFED01000208">
    <property type="protein sequence ID" value="PJE62425.1"/>
    <property type="molecule type" value="Genomic_DNA"/>
</dbReference>
<dbReference type="InterPro" id="IPR033704">
    <property type="entry name" value="dUTPase_trimeric"/>
</dbReference>
<evidence type="ECO:0000256" key="2">
    <source>
        <dbReference type="ARBA" id="ARBA00023080"/>
    </source>
</evidence>
<name>A0A2M8KR89_9BACT</name>
<dbReference type="SUPFAM" id="SSF51283">
    <property type="entry name" value="dUTPase-like"/>
    <property type="match status" value="1"/>
</dbReference>
<feature type="active site" description="Proton donor/acceptor" evidence="3">
    <location>
        <position position="132"/>
    </location>
</feature>
<protein>
    <recommendedName>
        <fullName evidence="3">dCTP deaminase</fullName>
        <ecNumber evidence="3">3.5.4.13</ecNumber>
    </recommendedName>
    <alternativeName>
        <fullName evidence="3">Deoxycytidine triphosphate deaminase</fullName>
    </alternativeName>
</protein>
<dbReference type="HAMAP" id="MF_00146">
    <property type="entry name" value="dCTP_deaminase"/>
    <property type="match status" value="1"/>
</dbReference>
<feature type="binding site" evidence="3">
    <location>
        <begin position="130"/>
        <end position="132"/>
    </location>
    <ligand>
        <name>dCTP</name>
        <dbReference type="ChEBI" id="CHEBI:61481"/>
    </ligand>
</feature>
<keyword evidence="3" id="KW-0547">Nucleotide-binding</keyword>
<dbReference type="GO" id="GO:0008829">
    <property type="term" value="F:dCTP deaminase activity"/>
    <property type="evidence" value="ECO:0007669"/>
    <property type="project" value="UniProtKB-UniRule"/>
</dbReference>
<comment type="subunit">
    <text evidence="3">Homotrimer.</text>
</comment>
<dbReference type="Gene3D" id="2.70.40.10">
    <property type="match status" value="1"/>
</dbReference>
<accession>A0A2M8KR89</accession>
<dbReference type="PANTHER" id="PTHR42680:SF3">
    <property type="entry name" value="DCTP DEAMINASE"/>
    <property type="match status" value="1"/>
</dbReference>
<feature type="binding site" evidence="3">
    <location>
        <position position="165"/>
    </location>
    <ligand>
        <name>dCTP</name>
        <dbReference type="ChEBI" id="CHEBI:61481"/>
    </ligand>
</feature>
<evidence type="ECO:0000313" key="5">
    <source>
        <dbReference type="Proteomes" id="UP000229554"/>
    </source>
</evidence>
<comment type="function">
    <text evidence="3">Catalyzes the deamination of dCTP to dUTP.</text>
</comment>
<comment type="caution">
    <text evidence="3">Lacks conserved residue(s) required for the propagation of feature annotation.</text>
</comment>
<proteinExistence type="inferred from homology"/>
<keyword evidence="1 3" id="KW-0378">Hydrolase</keyword>
<feature type="binding site" evidence="3">
    <location>
        <begin position="104"/>
        <end position="109"/>
    </location>
    <ligand>
        <name>dCTP</name>
        <dbReference type="ChEBI" id="CHEBI:61481"/>
    </ligand>
</feature>
<comment type="caution">
    <text evidence="4">The sequence shown here is derived from an EMBL/GenBank/DDBJ whole genome shotgun (WGS) entry which is preliminary data.</text>
</comment>
<dbReference type="GO" id="GO:0006229">
    <property type="term" value="P:dUTP biosynthetic process"/>
    <property type="evidence" value="ECO:0007669"/>
    <property type="project" value="UniProtKB-UniRule"/>
</dbReference>
<evidence type="ECO:0000313" key="4">
    <source>
        <dbReference type="EMBL" id="PJE62425.1"/>
    </source>
</evidence>
<dbReference type="EC" id="3.5.4.13" evidence="3"/>
<comment type="similarity">
    <text evidence="3">Belongs to the dCTP deaminase family.</text>
</comment>
<dbReference type="GO" id="GO:0000166">
    <property type="term" value="F:nucleotide binding"/>
    <property type="evidence" value="ECO:0007669"/>
    <property type="project" value="UniProtKB-KW"/>
</dbReference>
<dbReference type="NCBIfam" id="TIGR02274">
    <property type="entry name" value="dCTP_deam"/>
    <property type="match status" value="1"/>
</dbReference>
<gene>
    <name evidence="3" type="primary">dcd</name>
    <name evidence="4" type="ORF">COU88_05070</name>
</gene>
<dbReference type="UniPathway" id="UPA00610">
    <property type="reaction ID" value="UER00665"/>
</dbReference>